<evidence type="ECO:0000313" key="3">
    <source>
        <dbReference type="Proteomes" id="UP000694555"/>
    </source>
</evidence>
<evidence type="ECO:0000313" key="2">
    <source>
        <dbReference type="Ensembl" id="ENSBJAP00000017671.1"/>
    </source>
</evidence>
<organism evidence="2 3">
    <name type="scientific">Buteo japonicus</name>
    <dbReference type="NCBI Taxonomy" id="224669"/>
    <lineage>
        <taxon>Eukaryota</taxon>
        <taxon>Metazoa</taxon>
        <taxon>Chordata</taxon>
        <taxon>Craniata</taxon>
        <taxon>Vertebrata</taxon>
        <taxon>Euteleostomi</taxon>
        <taxon>Archelosauria</taxon>
        <taxon>Archosauria</taxon>
        <taxon>Dinosauria</taxon>
        <taxon>Saurischia</taxon>
        <taxon>Theropoda</taxon>
        <taxon>Coelurosauria</taxon>
        <taxon>Aves</taxon>
        <taxon>Neognathae</taxon>
        <taxon>Neoaves</taxon>
        <taxon>Telluraves</taxon>
        <taxon>Accipitrimorphae</taxon>
        <taxon>Accipitriformes</taxon>
        <taxon>Accipitridae</taxon>
        <taxon>Accipitrinae</taxon>
        <taxon>Buteo</taxon>
    </lineage>
</organism>
<dbReference type="GO" id="GO:0005856">
    <property type="term" value="C:cytoskeleton"/>
    <property type="evidence" value="ECO:0007669"/>
    <property type="project" value="InterPro"/>
</dbReference>
<sequence length="446" mass="50528">MHFALSAKCPRTHTAWADAPLTDYTCKARNSPWSRKAFRTFSSLLPAPWQDHLCLDLNASPCFTALMRFMGDQSKLKDQNEVECIYEILQKESLHDEVYCQVIKQVTHNPNQESVLRGWLLLNLLTGYFLPSNILMPYATKFLQLASSDPSSTHHGMTVSVSSDGIQHVLLPKDCPLQKGHGARRLVILMPGGVEYLTRIKTFTVSFLVMTLSLHKHVDKMVRPLRSEEYLHDYLLEDKSVTVTLRRLIWRTPLHFENKIYTDVHYGQVSNKASVRTRNLPSKGSLAGAELAYRPMGMSQGATFCFLTEHVMKLPFFGYNTYFVERVSDDTIPVPCFFGVNKEEIIVADGTTQVSCVIPLKELQKMRTLRPVSDGGLPGIEMNYGSAANPKTMWIELMTNQNSTVFLSSSLFSASCPVFWRGLFQKTSMTSDSYFLRLPPQCLLMN</sequence>
<dbReference type="InterPro" id="IPR000857">
    <property type="entry name" value="MyTH4_dom"/>
</dbReference>
<dbReference type="Gene3D" id="1.25.40.530">
    <property type="entry name" value="MyTH4 domain"/>
    <property type="match status" value="1"/>
</dbReference>
<keyword evidence="3" id="KW-1185">Reference proteome</keyword>
<dbReference type="Ensembl" id="ENSBJAT00000018150.1">
    <property type="protein sequence ID" value="ENSBJAP00000017671.1"/>
    <property type="gene ID" value="ENSBJAG00000011632.1"/>
</dbReference>
<dbReference type="Proteomes" id="UP000694555">
    <property type="component" value="Unplaced"/>
</dbReference>
<dbReference type="Pfam" id="PF00784">
    <property type="entry name" value="MyTH4"/>
    <property type="match status" value="1"/>
</dbReference>
<name>A0A8C0BIC4_9AVES</name>
<reference evidence="2" key="1">
    <citation type="submission" date="2025-08" db="UniProtKB">
        <authorList>
            <consortium name="Ensembl"/>
        </authorList>
    </citation>
    <scope>IDENTIFICATION</scope>
</reference>
<reference evidence="2" key="2">
    <citation type="submission" date="2025-09" db="UniProtKB">
        <authorList>
            <consortium name="Ensembl"/>
        </authorList>
    </citation>
    <scope>IDENTIFICATION</scope>
</reference>
<dbReference type="PANTHER" id="PTHR22692">
    <property type="entry name" value="MYOSIN VII, XV"/>
    <property type="match status" value="1"/>
</dbReference>
<feature type="domain" description="MyTH4" evidence="1">
    <location>
        <begin position="33"/>
        <end position="181"/>
    </location>
</feature>
<dbReference type="InterPro" id="IPR051567">
    <property type="entry name" value="Unconventional_Myosin_ATPase"/>
</dbReference>
<proteinExistence type="predicted"/>
<dbReference type="PROSITE" id="PS51016">
    <property type="entry name" value="MYTH4"/>
    <property type="match status" value="1"/>
</dbReference>
<evidence type="ECO:0000259" key="1">
    <source>
        <dbReference type="PROSITE" id="PS51016"/>
    </source>
</evidence>
<dbReference type="AlphaFoldDB" id="A0A8C0BIC4"/>
<dbReference type="PANTHER" id="PTHR22692:SF16">
    <property type="entry name" value="MYOSIN XVB"/>
    <property type="match status" value="1"/>
</dbReference>
<protein>
    <recommendedName>
        <fullName evidence="1">MyTH4 domain-containing protein</fullName>
    </recommendedName>
</protein>
<dbReference type="InterPro" id="IPR038185">
    <property type="entry name" value="MyTH4_dom_sf"/>
</dbReference>
<accession>A0A8C0BIC4</accession>
<dbReference type="SMART" id="SM00139">
    <property type="entry name" value="MyTH4"/>
    <property type="match status" value="1"/>
</dbReference>